<comment type="caution">
    <text evidence="1">The sequence shown here is derived from an EMBL/GenBank/DDBJ whole genome shotgun (WGS) entry which is preliminary data.</text>
</comment>
<evidence type="ECO:0000313" key="1">
    <source>
        <dbReference type="EMBL" id="OUP59073.1"/>
    </source>
</evidence>
<name>A0A1Y4LQW7_9FIRM</name>
<sequence>MSAKVTINPVSQILRDHGLNPGGHVQRFHTSNVLRRIKRYMPYRGGMLIKKTVAATDIAKPLIVTPGPEARMLYHGKVMVDPKTGKAGFLTDDGWKSRRGVAKVPSNCDLVYTTSKNAQAGPYWDRRLKAAEMPVITRELQNYIDRRG</sequence>
<evidence type="ECO:0008006" key="3">
    <source>
        <dbReference type="Google" id="ProtNLM"/>
    </source>
</evidence>
<dbReference type="Proteomes" id="UP000195326">
    <property type="component" value="Unassembled WGS sequence"/>
</dbReference>
<proteinExistence type="predicted"/>
<evidence type="ECO:0000313" key="2">
    <source>
        <dbReference type="Proteomes" id="UP000195326"/>
    </source>
</evidence>
<dbReference type="RefSeq" id="WP_087414761.1">
    <property type="nucleotide sequence ID" value="NZ_NFKL01000007.1"/>
</dbReference>
<dbReference type="AlphaFoldDB" id="A0A1Y4LQW7"/>
<accession>A0A1Y4LQW7</accession>
<reference evidence="2" key="1">
    <citation type="submission" date="2017-04" db="EMBL/GenBank/DDBJ databases">
        <title>Function of individual gut microbiota members based on whole genome sequencing of pure cultures obtained from chicken caecum.</title>
        <authorList>
            <person name="Medvecky M."/>
            <person name="Cejkova D."/>
            <person name="Polansky O."/>
            <person name="Karasova D."/>
            <person name="Kubasova T."/>
            <person name="Cizek A."/>
            <person name="Rychlik I."/>
        </authorList>
    </citation>
    <scope>NUCLEOTIDE SEQUENCE [LARGE SCALE GENOMIC DNA]</scope>
    <source>
        <strain evidence="2">An179</strain>
    </source>
</reference>
<organism evidence="1 2">
    <name type="scientific">Butyricicoccus pullicaecorum</name>
    <dbReference type="NCBI Taxonomy" id="501571"/>
    <lineage>
        <taxon>Bacteria</taxon>
        <taxon>Bacillati</taxon>
        <taxon>Bacillota</taxon>
        <taxon>Clostridia</taxon>
        <taxon>Eubacteriales</taxon>
        <taxon>Butyricicoccaceae</taxon>
        <taxon>Butyricicoccus</taxon>
    </lineage>
</organism>
<gene>
    <name evidence="1" type="ORF">B5F15_06305</name>
</gene>
<protein>
    <recommendedName>
        <fullName evidence="3">Capsid protein</fullName>
    </recommendedName>
</protein>
<dbReference type="EMBL" id="NFKL01000007">
    <property type="protein sequence ID" value="OUP59073.1"/>
    <property type="molecule type" value="Genomic_DNA"/>
</dbReference>